<keyword evidence="2" id="KW-1133">Transmembrane helix</keyword>
<protein>
    <submittedName>
        <fullName evidence="3">Uncharacterized protein</fullName>
    </submittedName>
</protein>
<accession>A0A3N2DMV1</accession>
<keyword evidence="1" id="KW-0175">Coiled coil</keyword>
<dbReference type="OrthoDB" id="7066382at2"/>
<evidence type="ECO:0000256" key="1">
    <source>
        <dbReference type="SAM" id="Coils"/>
    </source>
</evidence>
<organism evidence="3 4">
    <name type="scientific">Sinobacterium caligoides</name>
    <dbReference type="NCBI Taxonomy" id="933926"/>
    <lineage>
        <taxon>Bacteria</taxon>
        <taxon>Pseudomonadati</taxon>
        <taxon>Pseudomonadota</taxon>
        <taxon>Gammaproteobacteria</taxon>
        <taxon>Cellvibrionales</taxon>
        <taxon>Spongiibacteraceae</taxon>
        <taxon>Sinobacterium</taxon>
    </lineage>
</organism>
<evidence type="ECO:0000313" key="3">
    <source>
        <dbReference type="EMBL" id="ROS01100.1"/>
    </source>
</evidence>
<sequence>MSETAGSLIKILSALTSPKSSVRYISIGVFLLLSWKYIDSILAPFGVPKEQYTIIISLISVGMGSLVGQVVYILFFWVWNKIDAAIKEKRKNQENYELEKARQESLEKENEEFLDGFKKVFEYFPYWKKDALRSLLDKEQRFESDIEHIYSLRTNNYIFRTTNISLDTDLYMINPAIREFVSAQWEDEKCKNMADFFGSITPEKNELIEVMTRTEEEFRGPISHACANLVDPIHPCFIREGEDEIGFHISFRDPYCSLFSEQTGREFVDELYIAHIWVGSEAFSEKNE</sequence>
<keyword evidence="4" id="KW-1185">Reference proteome</keyword>
<evidence type="ECO:0000256" key="2">
    <source>
        <dbReference type="SAM" id="Phobius"/>
    </source>
</evidence>
<feature type="coiled-coil region" evidence="1">
    <location>
        <begin position="84"/>
        <end position="111"/>
    </location>
</feature>
<name>A0A3N2DMV1_9GAMM</name>
<feature type="transmembrane region" description="Helical" evidence="2">
    <location>
        <begin position="21"/>
        <end position="38"/>
    </location>
</feature>
<evidence type="ECO:0000313" key="4">
    <source>
        <dbReference type="Proteomes" id="UP000275394"/>
    </source>
</evidence>
<comment type="caution">
    <text evidence="3">The sequence shown here is derived from an EMBL/GenBank/DDBJ whole genome shotgun (WGS) entry which is preliminary data.</text>
</comment>
<keyword evidence="2" id="KW-0812">Transmembrane</keyword>
<dbReference type="RefSeq" id="WP_123711930.1">
    <property type="nucleotide sequence ID" value="NZ_RKHR01000004.1"/>
</dbReference>
<gene>
    <name evidence="3" type="ORF">EDC56_1526</name>
</gene>
<proteinExistence type="predicted"/>
<reference evidence="3 4" key="1">
    <citation type="submission" date="2018-11" db="EMBL/GenBank/DDBJ databases">
        <title>Genomic Encyclopedia of Type Strains, Phase IV (KMG-IV): sequencing the most valuable type-strain genomes for metagenomic binning, comparative biology and taxonomic classification.</title>
        <authorList>
            <person name="Goeker M."/>
        </authorList>
    </citation>
    <scope>NUCLEOTIDE SEQUENCE [LARGE SCALE GENOMIC DNA]</scope>
    <source>
        <strain evidence="3 4">DSM 100316</strain>
    </source>
</reference>
<dbReference type="Proteomes" id="UP000275394">
    <property type="component" value="Unassembled WGS sequence"/>
</dbReference>
<dbReference type="EMBL" id="RKHR01000004">
    <property type="protein sequence ID" value="ROS01100.1"/>
    <property type="molecule type" value="Genomic_DNA"/>
</dbReference>
<dbReference type="AlphaFoldDB" id="A0A3N2DMV1"/>
<feature type="transmembrane region" description="Helical" evidence="2">
    <location>
        <begin position="54"/>
        <end position="79"/>
    </location>
</feature>
<keyword evidence="2" id="KW-0472">Membrane</keyword>